<feature type="compositionally biased region" description="Basic and acidic residues" evidence="1">
    <location>
        <begin position="29"/>
        <end position="49"/>
    </location>
</feature>
<sequence length="181" mass="20330">MKVLEIEVGVQSYNFCLEADAKRVKHAERSLTDAAKEARSNIKSSRKDNEEENLNIEGQLYGPGIADYRSQFAVATLRAAECLKFYVPLENGCGHTTRNNTSQPFTANSMLALLQEAINNVQPEDWSKVMNKTERDIMSDWDRDIHIDNIMESSLIISVTDSDNEFSDNSDVSDSAMSLDE</sequence>
<feature type="region of interest" description="Disordered" evidence="1">
    <location>
        <begin position="29"/>
        <end position="51"/>
    </location>
</feature>
<comment type="caution">
    <text evidence="2">The sequence shown here is derived from an EMBL/GenBank/DDBJ whole genome shotgun (WGS) entry which is preliminary data.</text>
</comment>
<gene>
    <name evidence="2" type="ORF">EVAR_31353_1</name>
</gene>
<reference evidence="2 3" key="1">
    <citation type="journal article" date="2019" name="Commun. Biol.">
        <title>The bagworm genome reveals a unique fibroin gene that provides high tensile strength.</title>
        <authorList>
            <person name="Kono N."/>
            <person name="Nakamura H."/>
            <person name="Ohtoshi R."/>
            <person name="Tomita M."/>
            <person name="Numata K."/>
            <person name="Arakawa K."/>
        </authorList>
    </citation>
    <scope>NUCLEOTIDE SEQUENCE [LARGE SCALE GENOMIC DNA]</scope>
</reference>
<keyword evidence="3" id="KW-1185">Reference proteome</keyword>
<protein>
    <submittedName>
        <fullName evidence="2">Uncharacterized protein</fullName>
    </submittedName>
</protein>
<dbReference type="EMBL" id="BGZK01000779">
    <property type="protein sequence ID" value="GBP60092.1"/>
    <property type="molecule type" value="Genomic_DNA"/>
</dbReference>
<evidence type="ECO:0000256" key="1">
    <source>
        <dbReference type="SAM" id="MobiDB-lite"/>
    </source>
</evidence>
<organism evidence="2 3">
    <name type="scientific">Eumeta variegata</name>
    <name type="common">Bagworm moth</name>
    <name type="synonym">Eumeta japonica</name>
    <dbReference type="NCBI Taxonomy" id="151549"/>
    <lineage>
        <taxon>Eukaryota</taxon>
        <taxon>Metazoa</taxon>
        <taxon>Ecdysozoa</taxon>
        <taxon>Arthropoda</taxon>
        <taxon>Hexapoda</taxon>
        <taxon>Insecta</taxon>
        <taxon>Pterygota</taxon>
        <taxon>Neoptera</taxon>
        <taxon>Endopterygota</taxon>
        <taxon>Lepidoptera</taxon>
        <taxon>Glossata</taxon>
        <taxon>Ditrysia</taxon>
        <taxon>Tineoidea</taxon>
        <taxon>Psychidae</taxon>
        <taxon>Oiketicinae</taxon>
        <taxon>Eumeta</taxon>
    </lineage>
</organism>
<evidence type="ECO:0000313" key="2">
    <source>
        <dbReference type="EMBL" id="GBP60092.1"/>
    </source>
</evidence>
<dbReference type="OrthoDB" id="7460492at2759"/>
<proteinExistence type="predicted"/>
<name>A0A4C1XAX1_EUMVA</name>
<dbReference type="AlphaFoldDB" id="A0A4C1XAX1"/>
<dbReference type="Proteomes" id="UP000299102">
    <property type="component" value="Unassembled WGS sequence"/>
</dbReference>
<accession>A0A4C1XAX1</accession>
<evidence type="ECO:0000313" key="3">
    <source>
        <dbReference type="Proteomes" id="UP000299102"/>
    </source>
</evidence>